<dbReference type="RefSeq" id="WP_068345915.1">
    <property type="nucleotide sequence ID" value="NZ_JFHK01000003.1"/>
</dbReference>
<dbReference type="Proteomes" id="UP000077339">
    <property type="component" value="Unassembled WGS sequence"/>
</dbReference>
<organism evidence="1 2">
    <name type="scientific">Kosmotoga arenicorallina S304</name>
    <dbReference type="NCBI Taxonomy" id="1453497"/>
    <lineage>
        <taxon>Bacteria</taxon>
        <taxon>Thermotogati</taxon>
        <taxon>Thermotogota</taxon>
        <taxon>Thermotogae</taxon>
        <taxon>Kosmotogales</taxon>
        <taxon>Kosmotogaceae</taxon>
        <taxon>Kosmotoga</taxon>
    </lineage>
</organism>
<gene>
    <name evidence="1" type="ORF">AT15_05800</name>
</gene>
<dbReference type="OrthoDB" id="42464at2"/>
<accession>A0A176K3L5</accession>
<dbReference type="EMBL" id="JFHK01000003">
    <property type="protein sequence ID" value="OAA31587.1"/>
    <property type="molecule type" value="Genomic_DNA"/>
</dbReference>
<evidence type="ECO:0000313" key="1">
    <source>
        <dbReference type="EMBL" id="OAA31587.1"/>
    </source>
</evidence>
<comment type="caution">
    <text evidence="1">The sequence shown here is derived from an EMBL/GenBank/DDBJ whole genome shotgun (WGS) entry which is preliminary data.</text>
</comment>
<keyword evidence="2" id="KW-1185">Reference proteome</keyword>
<reference evidence="1 2" key="1">
    <citation type="submission" date="2014-02" db="EMBL/GenBank/DDBJ databases">
        <title>Kosmotoga genome sequencing.</title>
        <authorList>
            <person name="Pollo S.M."/>
            <person name="Charchuk R."/>
            <person name="Nesbo C.L."/>
        </authorList>
    </citation>
    <scope>NUCLEOTIDE SEQUENCE [LARGE SCALE GENOMIC DNA]</scope>
    <source>
        <strain evidence="1 2">S304</strain>
    </source>
</reference>
<evidence type="ECO:0000313" key="2">
    <source>
        <dbReference type="Proteomes" id="UP000077339"/>
    </source>
</evidence>
<protein>
    <submittedName>
        <fullName evidence="1">Uncharacterized protein</fullName>
    </submittedName>
</protein>
<sequence length="361" mass="39514">MKTSILIILFLLIGPFAFSSSSWVALFPEFATNAPVWLKEGLRISFYAMTATIKPGGGLPDAASSGEGILQVDIVALEEGNVALLQTYYLESQGQYFPSVATGGVEKCGICDYWMNPAVFTHLDRFQTENSVAVEMPFQRGGKTIQGVRVEYKTETGKNVYMYDKESGILLYWQLHVPSGGNVQSSHLQFISSRLISVPWAGVNRENTVTPARSYNGAYTVNIPGSYPSSFPMEANITVVASGKNWDLFKTTVSQYGALPSEIYSVCGNTQLNGPLWMPIAALARLQKGQVLDYDDVTKIETSVVYKGLLDNGVNVAVIQQSGANFFQQFAYDLATGKLFYMKVQTPNGLGYNVVELEAAE</sequence>
<dbReference type="AlphaFoldDB" id="A0A176K3L5"/>
<dbReference type="STRING" id="1453497.AT15_05800"/>
<proteinExistence type="predicted"/>
<name>A0A176K3L5_9BACT</name>
<dbReference type="PATRIC" id="fig|1453497.3.peg.1155"/>